<organism evidence="12 13">
    <name type="scientific">Ficus carica</name>
    <name type="common">Common fig</name>
    <dbReference type="NCBI Taxonomy" id="3494"/>
    <lineage>
        <taxon>Eukaryota</taxon>
        <taxon>Viridiplantae</taxon>
        <taxon>Streptophyta</taxon>
        <taxon>Embryophyta</taxon>
        <taxon>Tracheophyta</taxon>
        <taxon>Spermatophyta</taxon>
        <taxon>Magnoliopsida</taxon>
        <taxon>eudicotyledons</taxon>
        <taxon>Gunneridae</taxon>
        <taxon>Pentapetalae</taxon>
        <taxon>rosids</taxon>
        <taxon>fabids</taxon>
        <taxon>Rosales</taxon>
        <taxon>Moraceae</taxon>
        <taxon>Ficeae</taxon>
        <taxon>Ficus</taxon>
    </lineage>
</organism>
<dbReference type="GO" id="GO:0050793">
    <property type="term" value="P:regulation of developmental process"/>
    <property type="evidence" value="ECO:0007669"/>
    <property type="project" value="TreeGrafter"/>
</dbReference>
<protein>
    <recommendedName>
        <fullName evidence="11">ZF-HD dimerization-type domain-containing protein</fullName>
    </recommendedName>
</protein>
<feature type="region of interest" description="Disordered" evidence="10">
    <location>
        <begin position="1"/>
        <end position="81"/>
    </location>
</feature>
<proteinExistence type="predicted"/>
<evidence type="ECO:0000256" key="7">
    <source>
        <dbReference type="ARBA" id="ARBA00023155"/>
    </source>
</evidence>
<dbReference type="Proteomes" id="UP001187192">
    <property type="component" value="Unassembled WGS sequence"/>
</dbReference>
<keyword evidence="6" id="KW-0238">DNA-binding</keyword>
<dbReference type="InterPro" id="IPR006455">
    <property type="entry name" value="Homeodomain_ZF_HD"/>
</dbReference>
<dbReference type="PANTHER" id="PTHR31948:SF119">
    <property type="entry name" value="ZINC-FINGER HOMEODOMAIN PROTEIN 6-LIKE"/>
    <property type="match status" value="1"/>
</dbReference>
<keyword evidence="2" id="KW-0479">Metal-binding</keyword>
<keyword evidence="4" id="KW-0862">Zinc</keyword>
<name>A0AA87ZBM8_FICCA</name>
<dbReference type="GO" id="GO:0000976">
    <property type="term" value="F:transcription cis-regulatory region binding"/>
    <property type="evidence" value="ECO:0007669"/>
    <property type="project" value="TreeGrafter"/>
</dbReference>
<evidence type="ECO:0000256" key="5">
    <source>
        <dbReference type="ARBA" id="ARBA00023015"/>
    </source>
</evidence>
<sequence>MMRSSSSTLDYNSPNRDSSSKLSSSPNGERPRNQTLDHNILSFQPNKPARRDNRNNNNNNNISPEPNPNPNYPDPIPTTTPITPVNAVNAVLSSSSSSLVRYRECLKNHAASSGGLVLDGCGEFMPSGDEGTVEAMKCAACECHRNFHLKEIDGESQYNVPIVNIGNSVVLHQQHYPPPHLPQLSNHHNPHYHHRDHQHPHPVNRHRPIAPPVMMAFGGAESSSEDLNMFDHDHDHMGQSKAVMAISMAMAQQAASGAGRGSKKRFRTKFNQEQKEKMIEFAEKLGWRIQRHDDQEVQRFCSEVGVKRQVFKVWMHNNKQTMKKKQV</sequence>
<evidence type="ECO:0000256" key="9">
    <source>
        <dbReference type="ARBA" id="ARBA00023242"/>
    </source>
</evidence>
<dbReference type="InterPro" id="IPR009057">
    <property type="entry name" value="Homeodomain-like_sf"/>
</dbReference>
<evidence type="ECO:0000256" key="4">
    <source>
        <dbReference type="ARBA" id="ARBA00022833"/>
    </source>
</evidence>
<keyword evidence="5" id="KW-0805">Transcription regulation</keyword>
<dbReference type="PROSITE" id="PS51523">
    <property type="entry name" value="ZF_HD_DIMER"/>
    <property type="match status" value="1"/>
</dbReference>
<accession>A0AA87ZBM8</accession>
<evidence type="ECO:0000259" key="11">
    <source>
        <dbReference type="PROSITE" id="PS51523"/>
    </source>
</evidence>
<dbReference type="NCBIfam" id="TIGR01565">
    <property type="entry name" value="homeo_ZF_HD"/>
    <property type="match status" value="1"/>
</dbReference>
<keyword evidence="13" id="KW-1185">Reference proteome</keyword>
<evidence type="ECO:0000256" key="10">
    <source>
        <dbReference type="SAM" id="MobiDB-lite"/>
    </source>
</evidence>
<dbReference type="AlphaFoldDB" id="A0AA87ZBM8"/>
<dbReference type="Pfam" id="PF04770">
    <property type="entry name" value="ZF-HD_dimer"/>
    <property type="match status" value="1"/>
</dbReference>
<dbReference type="PANTHER" id="PTHR31948">
    <property type="entry name" value="ZINC-FINGER HOMEODOMAIN PROTEIN 2"/>
    <property type="match status" value="1"/>
</dbReference>
<dbReference type="Gene3D" id="1.10.10.60">
    <property type="entry name" value="Homeodomain-like"/>
    <property type="match status" value="1"/>
</dbReference>
<dbReference type="GO" id="GO:0003700">
    <property type="term" value="F:DNA-binding transcription factor activity"/>
    <property type="evidence" value="ECO:0007669"/>
    <property type="project" value="TreeGrafter"/>
</dbReference>
<reference evidence="12" key="1">
    <citation type="submission" date="2023-07" db="EMBL/GenBank/DDBJ databases">
        <title>draft genome sequence of fig (Ficus carica).</title>
        <authorList>
            <person name="Takahashi T."/>
            <person name="Nishimura K."/>
        </authorList>
    </citation>
    <scope>NUCLEOTIDE SEQUENCE</scope>
</reference>
<dbReference type="InterPro" id="IPR006456">
    <property type="entry name" value="ZF_HD_homeobox_Cys/His_dimer"/>
</dbReference>
<evidence type="ECO:0000256" key="3">
    <source>
        <dbReference type="ARBA" id="ARBA00022771"/>
    </source>
</evidence>
<dbReference type="GO" id="GO:0008270">
    <property type="term" value="F:zinc ion binding"/>
    <property type="evidence" value="ECO:0007669"/>
    <property type="project" value="UniProtKB-KW"/>
</dbReference>
<dbReference type="FunFam" id="1.10.10.60:FF:000257">
    <property type="entry name" value="Zinc-finger homeodomain protein 2"/>
    <property type="match status" value="1"/>
</dbReference>
<evidence type="ECO:0000256" key="1">
    <source>
        <dbReference type="ARBA" id="ARBA00004123"/>
    </source>
</evidence>
<evidence type="ECO:0000256" key="8">
    <source>
        <dbReference type="ARBA" id="ARBA00023163"/>
    </source>
</evidence>
<feature type="compositionally biased region" description="Pro residues" evidence="10">
    <location>
        <begin position="65"/>
        <end position="78"/>
    </location>
</feature>
<evidence type="ECO:0000256" key="2">
    <source>
        <dbReference type="ARBA" id="ARBA00022723"/>
    </source>
</evidence>
<keyword evidence="9" id="KW-0539">Nucleus</keyword>
<evidence type="ECO:0000313" key="13">
    <source>
        <dbReference type="Proteomes" id="UP001187192"/>
    </source>
</evidence>
<gene>
    <name evidence="12" type="ORF">TIFTF001_002459</name>
</gene>
<keyword evidence="3" id="KW-0863">Zinc-finger</keyword>
<feature type="domain" description="ZF-HD dimerization-type" evidence="11">
    <location>
        <begin position="102"/>
        <end position="151"/>
    </location>
</feature>
<dbReference type="NCBIfam" id="TIGR01566">
    <property type="entry name" value="ZF_HD_prot_N"/>
    <property type="match status" value="1"/>
</dbReference>
<dbReference type="GO" id="GO:0005634">
    <property type="term" value="C:nucleus"/>
    <property type="evidence" value="ECO:0007669"/>
    <property type="project" value="UniProtKB-SubCell"/>
</dbReference>
<comment type="caution">
    <text evidence="12">The sequence shown here is derived from an EMBL/GenBank/DDBJ whole genome shotgun (WGS) entry which is preliminary data.</text>
</comment>
<evidence type="ECO:0000256" key="6">
    <source>
        <dbReference type="ARBA" id="ARBA00023125"/>
    </source>
</evidence>
<keyword evidence="8" id="KW-0804">Transcription</keyword>
<comment type="subcellular location">
    <subcellularLocation>
        <location evidence="1">Nucleus</location>
    </subcellularLocation>
</comment>
<dbReference type="SUPFAM" id="SSF46689">
    <property type="entry name" value="Homeodomain-like"/>
    <property type="match status" value="1"/>
</dbReference>
<evidence type="ECO:0000313" key="12">
    <source>
        <dbReference type="EMBL" id="GMN29525.1"/>
    </source>
</evidence>
<feature type="compositionally biased region" description="Low complexity" evidence="10">
    <location>
        <begin position="55"/>
        <end position="64"/>
    </location>
</feature>
<dbReference type="EMBL" id="BTGU01000002">
    <property type="protein sequence ID" value="GMN29525.1"/>
    <property type="molecule type" value="Genomic_DNA"/>
</dbReference>
<feature type="compositionally biased region" description="Polar residues" evidence="10">
    <location>
        <begin position="1"/>
        <end position="44"/>
    </location>
</feature>
<keyword evidence="7" id="KW-0371">Homeobox</keyword>